<organism evidence="7 8">
    <name type="scientific">Mycena maculata</name>
    <dbReference type="NCBI Taxonomy" id="230809"/>
    <lineage>
        <taxon>Eukaryota</taxon>
        <taxon>Fungi</taxon>
        <taxon>Dikarya</taxon>
        <taxon>Basidiomycota</taxon>
        <taxon>Agaricomycotina</taxon>
        <taxon>Agaricomycetes</taxon>
        <taxon>Agaricomycetidae</taxon>
        <taxon>Agaricales</taxon>
        <taxon>Marasmiineae</taxon>
        <taxon>Mycenaceae</taxon>
        <taxon>Mycena</taxon>
    </lineage>
</organism>
<evidence type="ECO:0000313" key="7">
    <source>
        <dbReference type="EMBL" id="KAJ7783686.1"/>
    </source>
</evidence>
<dbReference type="GO" id="GO:0000062">
    <property type="term" value="F:fatty-acyl-CoA binding"/>
    <property type="evidence" value="ECO:0007669"/>
    <property type="project" value="InterPro"/>
</dbReference>
<dbReference type="PANTHER" id="PTHR24119:SF0">
    <property type="entry name" value="ACYL-COA-BINDING DOMAIN-CONTAINING PROTEIN 6"/>
    <property type="match status" value="1"/>
</dbReference>
<comment type="caution">
    <text evidence="7">The sequence shown here is derived from an EMBL/GenBank/DDBJ whole genome shotgun (WGS) entry which is preliminary data.</text>
</comment>
<dbReference type="Proteomes" id="UP001215280">
    <property type="component" value="Unassembled WGS sequence"/>
</dbReference>
<reference evidence="7" key="1">
    <citation type="submission" date="2023-03" db="EMBL/GenBank/DDBJ databases">
        <title>Massive genome expansion in bonnet fungi (Mycena s.s.) driven by repeated elements and novel gene families across ecological guilds.</title>
        <authorList>
            <consortium name="Lawrence Berkeley National Laboratory"/>
            <person name="Harder C.B."/>
            <person name="Miyauchi S."/>
            <person name="Viragh M."/>
            <person name="Kuo A."/>
            <person name="Thoen E."/>
            <person name="Andreopoulos B."/>
            <person name="Lu D."/>
            <person name="Skrede I."/>
            <person name="Drula E."/>
            <person name="Henrissat B."/>
            <person name="Morin E."/>
            <person name="Kohler A."/>
            <person name="Barry K."/>
            <person name="LaButti K."/>
            <person name="Morin E."/>
            <person name="Salamov A."/>
            <person name="Lipzen A."/>
            <person name="Mereny Z."/>
            <person name="Hegedus B."/>
            <person name="Baldrian P."/>
            <person name="Stursova M."/>
            <person name="Weitz H."/>
            <person name="Taylor A."/>
            <person name="Grigoriev I.V."/>
            <person name="Nagy L.G."/>
            <person name="Martin F."/>
            <person name="Kauserud H."/>
        </authorList>
    </citation>
    <scope>NUCLEOTIDE SEQUENCE</scope>
    <source>
        <strain evidence="7">CBHHK188m</strain>
    </source>
</reference>
<dbReference type="Gene3D" id="1.20.80.10">
    <property type="match status" value="1"/>
</dbReference>
<dbReference type="SUPFAM" id="SSF47027">
    <property type="entry name" value="Acyl-CoA binding protein"/>
    <property type="match status" value="1"/>
</dbReference>
<sequence>MSHFNAAVAYLSNPSSPSNLASTVKLELYGLFKYITVSPLPTASRPSIFDFTGRAKWDAWAAAGNAYKTKADAEERYLEIARSLGWSEGAVLAQPPRVETEAEEHDIWDSDDDENKPTKSSGDSGGFGNSVSAMARGEDEHDTSIHGLAVSNDLQGLGSLLQKDSSVDVNARDDFGYTPLHLASDRGHFSVVELLLDKGADRAIKDEDDLSAIELAQAAGHERIVQLLESSG</sequence>
<dbReference type="PANTHER" id="PTHR24119">
    <property type="entry name" value="ACYL-COA-BINDING DOMAIN-CONTAINING PROTEIN 6"/>
    <property type="match status" value="1"/>
</dbReference>
<keyword evidence="8" id="KW-1185">Reference proteome</keyword>
<dbReference type="SMART" id="SM00248">
    <property type="entry name" value="ANK"/>
    <property type="match status" value="2"/>
</dbReference>
<dbReference type="InterPro" id="IPR035984">
    <property type="entry name" value="Acyl-CoA-binding_sf"/>
</dbReference>
<dbReference type="InterPro" id="IPR036770">
    <property type="entry name" value="Ankyrin_rpt-contain_sf"/>
</dbReference>
<accession>A0AAD7KFM9</accession>
<dbReference type="PROSITE" id="PS51228">
    <property type="entry name" value="ACB_2"/>
    <property type="match status" value="1"/>
</dbReference>
<dbReference type="AlphaFoldDB" id="A0AAD7KFM9"/>
<dbReference type="InterPro" id="IPR000582">
    <property type="entry name" value="Acyl-CoA-binding_protein"/>
</dbReference>
<dbReference type="SUPFAM" id="SSF48403">
    <property type="entry name" value="Ankyrin repeat"/>
    <property type="match status" value="1"/>
</dbReference>
<evidence type="ECO:0000256" key="5">
    <source>
        <dbReference type="SAM" id="MobiDB-lite"/>
    </source>
</evidence>
<feature type="domain" description="ACB" evidence="6">
    <location>
        <begin position="1"/>
        <end position="90"/>
    </location>
</feature>
<dbReference type="PRINTS" id="PR00689">
    <property type="entry name" value="ACOABINDINGP"/>
</dbReference>
<dbReference type="EMBL" id="JARJLG010000002">
    <property type="protein sequence ID" value="KAJ7783686.1"/>
    <property type="molecule type" value="Genomic_DNA"/>
</dbReference>
<evidence type="ECO:0000256" key="3">
    <source>
        <dbReference type="ARBA" id="ARBA00023121"/>
    </source>
</evidence>
<protein>
    <submittedName>
        <fullName evidence="7">Ankyrin repeat-containing domain protein</fullName>
    </submittedName>
</protein>
<evidence type="ECO:0000256" key="4">
    <source>
        <dbReference type="PROSITE-ProRule" id="PRU00023"/>
    </source>
</evidence>
<feature type="region of interest" description="Disordered" evidence="5">
    <location>
        <begin position="92"/>
        <end position="142"/>
    </location>
</feature>
<keyword evidence="2 4" id="KW-0040">ANK repeat</keyword>
<dbReference type="PROSITE" id="PS50088">
    <property type="entry name" value="ANK_REPEAT"/>
    <property type="match status" value="1"/>
</dbReference>
<evidence type="ECO:0000313" key="8">
    <source>
        <dbReference type="Proteomes" id="UP001215280"/>
    </source>
</evidence>
<dbReference type="Pfam" id="PF00887">
    <property type="entry name" value="ACBP"/>
    <property type="match status" value="1"/>
</dbReference>
<feature type="repeat" description="ANK" evidence="4">
    <location>
        <begin position="175"/>
        <end position="207"/>
    </location>
</feature>
<gene>
    <name evidence="7" type="ORF">DFH07DRAFT_727754</name>
</gene>
<name>A0AAD7KFM9_9AGAR</name>
<evidence type="ECO:0000259" key="6">
    <source>
        <dbReference type="PROSITE" id="PS51228"/>
    </source>
</evidence>
<dbReference type="PROSITE" id="PS50297">
    <property type="entry name" value="ANK_REP_REGION"/>
    <property type="match status" value="1"/>
</dbReference>
<feature type="compositionally biased region" description="Acidic residues" evidence="5">
    <location>
        <begin position="101"/>
        <end position="114"/>
    </location>
</feature>
<dbReference type="InterPro" id="IPR014352">
    <property type="entry name" value="FERM/acyl-CoA-bd_prot_sf"/>
</dbReference>
<evidence type="ECO:0000256" key="1">
    <source>
        <dbReference type="ARBA" id="ARBA00022737"/>
    </source>
</evidence>
<keyword evidence="1" id="KW-0677">Repeat</keyword>
<evidence type="ECO:0000256" key="2">
    <source>
        <dbReference type="ARBA" id="ARBA00023043"/>
    </source>
</evidence>
<dbReference type="InterPro" id="IPR002110">
    <property type="entry name" value="Ankyrin_rpt"/>
</dbReference>
<proteinExistence type="predicted"/>
<dbReference type="Gene3D" id="1.25.40.20">
    <property type="entry name" value="Ankyrin repeat-containing domain"/>
    <property type="match status" value="1"/>
</dbReference>
<keyword evidence="3" id="KW-0446">Lipid-binding</keyword>
<dbReference type="Pfam" id="PF13857">
    <property type="entry name" value="Ank_5"/>
    <property type="match status" value="1"/>
</dbReference>